<protein>
    <submittedName>
        <fullName evidence="5">Thrombospondin type 3 repeat-containing protein</fullName>
    </submittedName>
</protein>
<evidence type="ECO:0000313" key="5">
    <source>
        <dbReference type="EMBL" id="WQQ26990.1"/>
    </source>
</evidence>
<dbReference type="Proteomes" id="UP001327225">
    <property type="component" value="Chromosome"/>
</dbReference>
<dbReference type="EMBL" id="CP141059">
    <property type="protein sequence ID" value="WQQ26990.1"/>
    <property type="molecule type" value="Genomic_DNA"/>
</dbReference>
<dbReference type="RefSeq" id="WP_322937686.1">
    <property type="nucleotide sequence ID" value="NZ_CP141059.1"/>
</dbReference>
<evidence type="ECO:0000256" key="3">
    <source>
        <dbReference type="SAM" id="MobiDB-lite"/>
    </source>
</evidence>
<reference evidence="6" key="1">
    <citation type="submission" date="2023-12" db="EMBL/GenBank/DDBJ databases">
        <title>Novel species in genus Nocardioides.</title>
        <authorList>
            <person name="Zhou H."/>
        </authorList>
    </citation>
    <scope>NUCLEOTIDE SEQUENCE [LARGE SCALE GENOMIC DNA]</scope>
    <source>
        <strain evidence="6">HM61</strain>
    </source>
</reference>
<feature type="signal peptide" evidence="4">
    <location>
        <begin position="1"/>
        <end position="29"/>
    </location>
</feature>
<proteinExistence type="predicted"/>
<dbReference type="Pfam" id="PF02412">
    <property type="entry name" value="TSP_3"/>
    <property type="match status" value="1"/>
</dbReference>
<accession>A0ABZ0ZRR7</accession>
<dbReference type="InterPro" id="IPR028974">
    <property type="entry name" value="TSP_type-3_rpt"/>
</dbReference>
<keyword evidence="2" id="KW-0106">Calcium</keyword>
<dbReference type="Gene3D" id="4.10.1080.10">
    <property type="entry name" value="TSP type-3 repeat"/>
    <property type="match status" value="1"/>
</dbReference>
<dbReference type="PANTHER" id="PTHR10199">
    <property type="entry name" value="THROMBOSPONDIN"/>
    <property type="match status" value="1"/>
</dbReference>
<keyword evidence="6" id="KW-1185">Reference proteome</keyword>
<evidence type="ECO:0000313" key="6">
    <source>
        <dbReference type="Proteomes" id="UP001327225"/>
    </source>
</evidence>
<dbReference type="SUPFAM" id="SSF103647">
    <property type="entry name" value="TSP type-3 repeat"/>
    <property type="match status" value="1"/>
</dbReference>
<evidence type="ECO:0000256" key="1">
    <source>
        <dbReference type="ARBA" id="ARBA00022729"/>
    </source>
</evidence>
<evidence type="ECO:0000256" key="2">
    <source>
        <dbReference type="ARBA" id="ARBA00022837"/>
    </source>
</evidence>
<feature type="region of interest" description="Disordered" evidence="3">
    <location>
        <begin position="220"/>
        <end position="243"/>
    </location>
</feature>
<evidence type="ECO:0000256" key="4">
    <source>
        <dbReference type="SAM" id="SignalP"/>
    </source>
</evidence>
<feature type="chain" id="PRO_5045898895" evidence="4">
    <location>
        <begin position="30"/>
        <end position="380"/>
    </location>
</feature>
<gene>
    <name evidence="5" type="ORF">SHK19_01865</name>
</gene>
<keyword evidence="1 4" id="KW-0732">Signal</keyword>
<name>A0ABZ0ZRR7_9ACTN</name>
<organism evidence="5 6">
    <name type="scientific">Nocardioides bizhenqiangii</name>
    <dbReference type="NCBI Taxonomy" id="3095076"/>
    <lineage>
        <taxon>Bacteria</taxon>
        <taxon>Bacillati</taxon>
        <taxon>Actinomycetota</taxon>
        <taxon>Actinomycetes</taxon>
        <taxon>Propionibacteriales</taxon>
        <taxon>Nocardioidaceae</taxon>
        <taxon>Nocardioides</taxon>
    </lineage>
</organism>
<dbReference type="InterPro" id="IPR003367">
    <property type="entry name" value="Thrombospondin_3-like_rpt"/>
</dbReference>
<sequence>MPRQLTARALVSVGVALGLVLTSATPAAALTIKQNSTDTITPGVGFSCNAGSEHTDNTYLRRFDLDGAHGVDAGFHVSSVSFGVESALSGADPSQPASVRVFTIAASDPTMTFADLTLLADVPTTVVNSDAGTIKTVPVSATVADPSTTDLVVALFTPNGQAADHSFFLGANADGQSGPSYIAAPDCGIAEPTAAASLGFPNSHFVLFADGELTGLDNCPGVPNPGQDDHDGDGAGDACDADDDNDTIADGADACSTLAGDPNVVRAQGCPLASRSLTASLAGQSVNGLLSSSAPACAATGTKVWVRWYVGSDRHLVGDKTDAGGAYGAQTGPLPEGKHYRAITRFRLVPDVAACPRTRSPIGVAGQQARKQAVPSLSTR</sequence>